<accession>A0A9Q3GN42</accession>
<dbReference type="Proteomes" id="UP000765509">
    <property type="component" value="Unassembled WGS sequence"/>
</dbReference>
<reference evidence="2" key="1">
    <citation type="submission" date="2021-03" db="EMBL/GenBank/DDBJ databases">
        <title>Draft genome sequence of rust myrtle Austropuccinia psidii MF-1, a brazilian biotype.</title>
        <authorList>
            <person name="Quecine M.C."/>
            <person name="Pachon D.M.R."/>
            <person name="Bonatelli M.L."/>
            <person name="Correr F.H."/>
            <person name="Franceschini L.M."/>
            <person name="Leite T.F."/>
            <person name="Margarido G.R.A."/>
            <person name="Almeida C.A."/>
            <person name="Ferrarezi J.A."/>
            <person name="Labate C.A."/>
        </authorList>
    </citation>
    <scope>NUCLEOTIDE SEQUENCE</scope>
    <source>
        <strain evidence="2">MF-1</strain>
    </source>
</reference>
<gene>
    <name evidence="2" type="ORF">O181_013438</name>
</gene>
<protein>
    <submittedName>
        <fullName evidence="2">Uncharacterized protein</fullName>
    </submittedName>
</protein>
<proteinExistence type="predicted"/>
<evidence type="ECO:0000256" key="1">
    <source>
        <dbReference type="SAM" id="MobiDB-lite"/>
    </source>
</evidence>
<organism evidence="2 3">
    <name type="scientific">Austropuccinia psidii MF-1</name>
    <dbReference type="NCBI Taxonomy" id="1389203"/>
    <lineage>
        <taxon>Eukaryota</taxon>
        <taxon>Fungi</taxon>
        <taxon>Dikarya</taxon>
        <taxon>Basidiomycota</taxon>
        <taxon>Pucciniomycotina</taxon>
        <taxon>Pucciniomycetes</taxon>
        <taxon>Pucciniales</taxon>
        <taxon>Sphaerophragmiaceae</taxon>
        <taxon>Austropuccinia</taxon>
    </lineage>
</organism>
<keyword evidence="3" id="KW-1185">Reference proteome</keyword>
<comment type="caution">
    <text evidence="2">The sequence shown here is derived from an EMBL/GenBank/DDBJ whole genome shotgun (WGS) entry which is preliminary data.</text>
</comment>
<feature type="compositionally biased region" description="Basic residues" evidence="1">
    <location>
        <begin position="103"/>
        <end position="114"/>
    </location>
</feature>
<dbReference type="EMBL" id="AVOT02003510">
    <property type="protein sequence ID" value="MBW0473723.1"/>
    <property type="molecule type" value="Genomic_DNA"/>
</dbReference>
<dbReference type="AlphaFoldDB" id="A0A9Q3GN42"/>
<sequence length="134" mass="15718">MAAKHKEWELLPSLWIVTMNSYLQVKRFMGPEDTQHLLKGWTLMSCKGQGQKTKAWLKKQSIFPEDQKKELAQKQDNSPVEPPQAFTRNNLPQKVPNKDKQAPKRNRKGNKKEKGKAMSKWNKYYPQNSRIPKK</sequence>
<evidence type="ECO:0000313" key="3">
    <source>
        <dbReference type="Proteomes" id="UP000765509"/>
    </source>
</evidence>
<feature type="compositionally biased region" description="Polar residues" evidence="1">
    <location>
        <begin position="125"/>
        <end position="134"/>
    </location>
</feature>
<name>A0A9Q3GN42_9BASI</name>
<feature type="region of interest" description="Disordered" evidence="1">
    <location>
        <begin position="65"/>
        <end position="134"/>
    </location>
</feature>
<evidence type="ECO:0000313" key="2">
    <source>
        <dbReference type="EMBL" id="MBW0473723.1"/>
    </source>
</evidence>